<dbReference type="EMBL" id="CP143423">
    <property type="protein sequence ID" value="WVX51331.1"/>
    <property type="molecule type" value="Genomic_DNA"/>
</dbReference>
<evidence type="ECO:0000313" key="5">
    <source>
        <dbReference type="Proteomes" id="UP001318682"/>
    </source>
</evidence>
<keyword evidence="5" id="KW-1185">Reference proteome</keyword>
<dbReference type="SMART" id="SM00822">
    <property type="entry name" value="PKS_KR"/>
    <property type="match status" value="1"/>
</dbReference>
<dbReference type="InterPro" id="IPR020904">
    <property type="entry name" value="Sc_DH/Rdtase_CS"/>
</dbReference>
<dbReference type="SUPFAM" id="SSF51735">
    <property type="entry name" value="NAD(P)-binding Rossmann-fold domains"/>
    <property type="match status" value="1"/>
</dbReference>
<dbReference type="PANTHER" id="PTHR42879">
    <property type="entry name" value="3-OXOACYL-(ACYL-CARRIER-PROTEIN) REDUCTASE"/>
    <property type="match status" value="1"/>
</dbReference>
<dbReference type="CDD" id="cd05233">
    <property type="entry name" value="SDR_c"/>
    <property type="match status" value="1"/>
</dbReference>
<feature type="domain" description="Ketoreductase" evidence="3">
    <location>
        <begin position="7"/>
        <end position="178"/>
    </location>
</feature>
<reference evidence="5" key="1">
    <citation type="submission" date="2024-01" db="EMBL/GenBank/DDBJ databases">
        <title>Roseobacter fucihabitans sp. nov., isolated from the brown alga Fucus spiralis.</title>
        <authorList>
            <person name="Hahnke S."/>
            <person name="Berger M."/>
            <person name="Schlingloff A."/>
            <person name="Athale I."/>
            <person name="Neumann-Schaal M."/>
            <person name="Adenaya A."/>
            <person name="Poehlein A."/>
            <person name="Daniel R."/>
            <person name="Pertersen J."/>
            <person name="Brinkhoff T."/>
        </authorList>
    </citation>
    <scope>NUCLEOTIDE SEQUENCE [LARGE SCALE GENOMIC DNA]</scope>
    <source>
        <strain evidence="5">B14</strain>
    </source>
</reference>
<dbReference type="PRINTS" id="PR00080">
    <property type="entry name" value="SDRFAMILY"/>
</dbReference>
<dbReference type="Gene3D" id="3.40.50.720">
    <property type="entry name" value="NAD(P)-binding Rossmann-like Domain"/>
    <property type="match status" value="1"/>
</dbReference>
<dbReference type="InterPro" id="IPR036291">
    <property type="entry name" value="NAD(P)-bd_dom_sf"/>
</dbReference>
<dbReference type="InterPro" id="IPR050259">
    <property type="entry name" value="SDR"/>
</dbReference>
<evidence type="ECO:0000313" key="4">
    <source>
        <dbReference type="EMBL" id="WVX51331.1"/>
    </source>
</evidence>
<dbReference type="InterPro" id="IPR057326">
    <property type="entry name" value="KR_dom"/>
</dbReference>
<protein>
    <submittedName>
        <fullName evidence="4">Ketoacyl reductase</fullName>
        <ecNumber evidence="4">1.3.1.-</ecNumber>
    </submittedName>
</protein>
<dbReference type="EC" id="1.3.1.-" evidence="4"/>
<evidence type="ECO:0000256" key="2">
    <source>
        <dbReference type="RuleBase" id="RU000363"/>
    </source>
</evidence>
<evidence type="ECO:0000256" key="1">
    <source>
        <dbReference type="ARBA" id="ARBA00006484"/>
    </source>
</evidence>
<accession>A0ABZ2BZ20</accession>
<sequence length="250" mass="25688">MNDLSGKRALVTGGGTGVGAVIAQVLAQNGAQVWIAGRRPAPLEVIAAQTPNIEACVGDVTDPQDCEALIKVADDPDIVIANAGASISKPFDKMTPDDVQAMLSINLFGVFNIYAAALGAMKSRGTGRLISVASTAGLKGYPYVSAYCAAKHAVIGLTRSLALELARTDITVNAVCPGFTETPMLRASVENIMAKTGRSQSEAEKALSAPNPQGRFVQPQEVADTVLWLAGSGASAITGQSISISGGETM</sequence>
<dbReference type="Pfam" id="PF00106">
    <property type="entry name" value="adh_short"/>
    <property type="match status" value="1"/>
</dbReference>
<keyword evidence="4" id="KW-0560">Oxidoreductase</keyword>
<organism evidence="4 5">
    <name type="scientific">Roseobacter fucihabitans</name>
    <dbReference type="NCBI Taxonomy" id="1537242"/>
    <lineage>
        <taxon>Bacteria</taxon>
        <taxon>Pseudomonadati</taxon>
        <taxon>Pseudomonadota</taxon>
        <taxon>Alphaproteobacteria</taxon>
        <taxon>Rhodobacterales</taxon>
        <taxon>Roseobacteraceae</taxon>
        <taxon>Roseobacter</taxon>
    </lineage>
</organism>
<dbReference type="Proteomes" id="UP001318682">
    <property type="component" value="Chromosome"/>
</dbReference>
<evidence type="ECO:0000259" key="3">
    <source>
        <dbReference type="SMART" id="SM00822"/>
    </source>
</evidence>
<dbReference type="GO" id="GO:0016491">
    <property type="term" value="F:oxidoreductase activity"/>
    <property type="evidence" value="ECO:0007669"/>
    <property type="project" value="UniProtKB-KW"/>
</dbReference>
<name>A0ABZ2BZ20_9RHOB</name>
<dbReference type="PANTHER" id="PTHR42879:SF2">
    <property type="entry name" value="3-OXOACYL-[ACYL-CARRIER-PROTEIN] REDUCTASE FABG"/>
    <property type="match status" value="1"/>
</dbReference>
<dbReference type="InterPro" id="IPR002347">
    <property type="entry name" value="SDR_fam"/>
</dbReference>
<proteinExistence type="inferred from homology"/>
<dbReference type="PROSITE" id="PS00061">
    <property type="entry name" value="ADH_SHORT"/>
    <property type="match status" value="1"/>
</dbReference>
<dbReference type="PRINTS" id="PR00081">
    <property type="entry name" value="GDHRDH"/>
</dbReference>
<comment type="similarity">
    <text evidence="1 2">Belongs to the short-chain dehydrogenases/reductases (SDR) family.</text>
</comment>
<dbReference type="RefSeq" id="WP_187428511.1">
    <property type="nucleotide sequence ID" value="NZ_CP143423.1"/>
</dbReference>
<gene>
    <name evidence="4" type="primary">actIII_2</name>
    <name evidence="4" type="ORF">ROLI_044320</name>
</gene>